<dbReference type="GeneID" id="40525686"/>
<sequence>MSVIGIIIKMFISKPPRRAVIVDGMICEKKNHPETNEIEMISKLMEQERERQGCKIIPRFTTQLMETAISTNDVDCWETMCDDIDTHDFDSSAVTTLFSQNETLPVLFVTCLTTSKDINHFMMMLRVFYVISKDFTDEIKDIVSKTITCQSKSFIDVLIRFVPAVKRELRDAVLDEISKFINVTEIGIDSITEMISVSITMKKIEFLRIFMNVDTSKCFENNTLFEMIISKVKNTPSTQKHYIISFIAKVIKEIPTLANEFQKQLQDMITHTLNLNIQYGYSDTRTVGAIGFISEKVFDDPVIRNLGTLLSWSVNKK</sequence>
<dbReference type="KEGG" id="vg:40525686"/>
<proteinExistence type="predicted"/>
<protein>
    <submittedName>
        <fullName evidence="1">Uncharacterized protein</fullName>
    </submittedName>
</protein>
<accession>M1IJX7</accession>
<dbReference type="EMBL" id="JX997183">
    <property type="protein sequence ID" value="AGE58815.1"/>
    <property type="molecule type" value="Genomic_DNA"/>
</dbReference>
<dbReference type="RefSeq" id="YP_009665460.1">
    <property type="nucleotide sequence ID" value="NC_043235.1"/>
</dbReference>
<gene>
    <name evidence="1" type="primary">NYs-1_629R</name>
    <name evidence="1" type="ORF">PBCVNYs1_629R</name>
</gene>
<organism evidence="1">
    <name type="scientific">Paramecium bursaria Chlorella virus NYs1</name>
    <dbReference type="NCBI Taxonomy" id="83442"/>
    <lineage>
        <taxon>Viruses</taxon>
        <taxon>Varidnaviria</taxon>
        <taxon>Bamfordvirae</taxon>
        <taxon>Nucleocytoviricota</taxon>
        <taxon>Megaviricetes</taxon>
        <taxon>Algavirales</taxon>
        <taxon>Phycodnaviridae</taxon>
        <taxon>Chlorovirus</taxon>
        <taxon>Chlorovirus newyorkense</taxon>
    </lineage>
</organism>
<evidence type="ECO:0000313" key="1">
    <source>
        <dbReference type="EMBL" id="AGE58815.1"/>
    </source>
</evidence>
<name>M1IJX7_9PHYC</name>
<reference evidence="1" key="1">
    <citation type="submission" date="2012-10" db="EMBL/GenBank/DDBJ databases">
        <title>Towards defining the chloroviruses: a genomic journey through a genus of large DNA viruses.</title>
        <authorList>
            <person name="Jeanniard A."/>
            <person name="Dunigan D.D."/>
            <person name="Gurnon J.R."/>
            <person name="Agarkova I."/>
            <person name="Kang M."/>
            <person name="Vitek J."/>
            <person name="Duncan G."/>
            <person name="McClung O.W."/>
            <person name="Larsen M."/>
            <person name="Claverie J.-M."/>
            <person name="Van Etten J.L."/>
            <person name="Blanc G."/>
        </authorList>
    </citation>
    <scope>NUCLEOTIDE SEQUENCE</scope>
</reference>